<dbReference type="PROSITE" id="PS00518">
    <property type="entry name" value="ZF_RING_1"/>
    <property type="match status" value="1"/>
</dbReference>
<dbReference type="SUPFAM" id="SSF57850">
    <property type="entry name" value="RING/U-box"/>
    <property type="match status" value="1"/>
</dbReference>
<dbReference type="InterPro" id="IPR001650">
    <property type="entry name" value="Helicase_C-like"/>
</dbReference>
<dbReference type="GO" id="GO:0005634">
    <property type="term" value="C:nucleus"/>
    <property type="evidence" value="ECO:0007669"/>
    <property type="project" value="TreeGrafter"/>
</dbReference>
<dbReference type="InterPro" id="IPR036047">
    <property type="entry name" value="F-box-like_dom_sf"/>
</dbReference>
<dbReference type="CDD" id="cd18008">
    <property type="entry name" value="DEXDc_SHPRH-like"/>
    <property type="match status" value="1"/>
</dbReference>
<dbReference type="GO" id="GO:0006281">
    <property type="term" value="P:DNA repair"/>
    <property type="evidence" value="ECO:0007669"/>
    <property type="project" value="TreeGrafter"/>
</dbReference>
<gene>
    <name evidence="14" type="ORF">RND81_03G071700</name>
</gene>
<evidence type="ECO:0000259" key="13">
    <source>
        <dbReference type="PROSITE" id="PS51194"/>
    </source>
</evidence>
<dbReference type="CDD" id="cd16449">
    <property type="entry name" value="RING-HC"/>
    <property type="match status" value="1"/>
</dbReference>
<keyword evidence="3" id="KW-0547">Nucleotide-binding</keyword>
<dbReference type="PROSITE" id="PS51050">
    <property type="entry name" value="ZF_CW"/>
    <property type="match status" value="2"/>
</dbReference>
<dbReference type="CDD" id="cd18793">
    <property type="entry name" value="SF2_C_SNF"/>
    <property type="match status" value="1"/>
</dbReference>
<dbReference type="Pfam" id="PF00271">
    <property type="entry name" value="Helicase_C"/>
    <property type="match status" value="1"/>
</dbReference>
<keyword evidence="4 8" id="KW-0863">Zinc-finger</keyword>
<keyword evidence="2" id="KW-0479">Metal-binding</keyword>
<dbReference type="EMBL" id="JBDFQZ010000003">
    <property type="protein sequence ID" value="KAK9740927.1"/>
    <property type="molecule type" value="Genomic_DNA"/>
</dbReference>
<keyword evidence="15" id="KW-1185">Reference proteome</keyword>
<evidence type="ECO:0000259" key="10">
    <source>
        <dbReference type="PROSITE" id="PS50089"/>
    </source>
</evidence>
<keyword evidence="6" id="KW-0862">Zinc</keyword>
<feature type="domain" description="Helicase ATP-binding" evidence="12">
    <location>
        <begin position="768"/>
        <end position="923"/>
    </location>
</feature>
<dbReference type="PANTHER" id="PTHR45626">
    <property type="entry name" value="TRANSCRIPTION TERMINATION FACTOR 2-RELATED"/>
    <property type="match status" value="1"/>
</dbReference>
<feature type="domain" description="CW-type" evidence="11">
    <location>
        <begin position="547"/>
        <end position="598"/>
    </location>
</feature>
<dbReference type="SMART" id="SM00184">
    <property type="entry name" value="RING"/>
    <property type="match status" value="1"/>
</dbReference>
<evidence type="ECO:0000313" key="15">
    <source>
        <dbReference type="Proteomes" id="UP001443914"/>
    </source>
</evidence>
<feature type="domain" description="Helicase C-terminal" evidence="13">
    <location>
        <begin position="1217"/>
        <end position="1360"/>
    </location>
</feature>
<comment type="similarity">
    <text evidence="1">Belongs to the SNF2/RAD54 helicase family. RAD16 subfamily.</text>
</comment>
<dbReference type="GO" id="GO:0008094">
    <property type="term" value="F:ATP-dependent activity, acting on DNA"/>
    <property type="evidence" value="ECO:0007669"/>
    <property type="project" value="TreeGrafter"/>
</dbReference>
<dbReference type="InterPro" id="IPR014001">
    <property type="entry name" value="Helicase_ATP-bd"/>
</dbReference>
<dbReference type="InterPro" id="IPR027417">
    <property type="entry name" value="P-loop_NTPase"/>
</dbReference>
<evidence type="ECO:0000313" key="14">
    <source>
        <dbReference type="EMBL" id="KAK9740927.1"/>
    </source>
</evidence>
<comment type="caution">
    <text evidence="14">The sequence shown here is derived from an EMBL/GenBank/DDBJ whole genome shotgun (WGS) entry which is preliminary data.</text>
</comment>
<evidence type="ECO:0000256" key="4">
    <source>
        <dbReference type="ARBA" id="ARBA00022771"/>
    </source>
</evidence>
<feature type="region of interest" description="Disordered" evidence="9">
    <location>
        <begin position="494"/>
        <end position="541"/>
    </location>
</feature>
<dbReference type="PROSITE" id="PS51192">
    <property type="entry name" value="HELICASE_ATP_BIND_1"/>
    <property type="match status" value="1"/>
</dbReference>
<dbReference type="SUPFAM" id="SSF81383">
    <property type="entry name" value="F-box domain"/>
    <property type="match status" value="1"/>
</dbReference>
<keyword evidence="5" id="KW-0378">Hydrolase</keyword>
<dbReference type="GO" id="GO:0016787">
    <property type="term" value="F:hydrolase activity"/>
    <property type="evidence" value="ECO:0007669"/>
    <property type="project" value="UniProtKB-KW"/>
</dbReference>
<dbReference type="SUPFAM" id="SSF52540">
    <property type="entry name" value="P-loop containing nucleoside triphosphate hydrolases"/>
    <property type="match status" value="3"/>
</dbReference>
<feature type="region of interest" description="Disordered" evidence="9">
    <location>
        <begin position="62"/>
        <end position="82"/>
    </location>
</feature>
<dbReference type="Pfam" id="PF07496">
    <property type="entry name" value="zf-CW"/>
    <property type="match status" value="2"/>
</dbReference>
<proteinExistence type="inferred from homology"/>
<dbReference type="InterPro" id="IPR017907">
    <property type="entry name" value="Znf_RING_CS"/>
</dbReference>
<dbReference type="GO" id="GO:0005524">
    <property type="term" value="F:ATP binding"/>
    <property type="evidence" value="ECO:0007669"/>
    <property type="project" value="UniProtKB-KW"/>
</dbReference>
<dbReference type="InterPro" id="IPR001841">
    <property type="entry name" value="Znf_RING"/>
</dbReference>
<dbReference type="Proteomes" id="UP001443914">
    <property type="component" value="Unassembled WGS sequence"/>
</dbReference>
<evidence type="ECO:0000259" key="12">
    <source>
        <dbReference type="PROSITE" id="PS51192"/>
    </source>
</evidence>
<dbReference type="Gene3D" id="3.40.50.10810">
    <property type="entry name" value="Tandem AAA-ATPase domain"/>
    <property type="match status" value="1"/>
</dbReference>
<dbReference type="Gene3D" id="3.30.40.100">
    <property type="match status" value="2"/>
</dbReference>
<reference evidence="14" key="1">
    <citation type="submission" date="2024-03" db="EMBL/GenBank/DDBJ databases">
        <title>WGS assembly of Saponaria officinalis var. Norfolk2.</title>
        <authorList>
            <person name="Jenkins J."/>
            <person name="Shu S."/>
            <person name="Grimwood J."/>
            <person name="Barry K."/>
            <person name="Goodstein D."/>
            <person name="Schmutz J."/>
            <person name="Leebens-Mack J."/>
            <person name="Osbourn A."/>
        </authorList>
    </citation>
    <scope>NUCLEOTIDE SEQUENCE [LARGE SCALE GENOMIC DNA]</scope>
    <source>
        <strain evidence="14">JIC</strain>
    </source>
</reference>
<dbReference type="InterPro" id="IPR000330">
    <property type="entry name" value="SNF2_N"/>
</dbReference>
<feature type="region of interest" description="Disordered" evidence="9">
    <location>
        <begin position="441"/>
        <end position="461"/>
    </location>
</feature>
<dbReference type="SMART" id="SM00487">
    <property type="entry name" value="DEXDc"/>
    <property type="match status" value="1"/>
</dbReference>
<dbReference type="GO" id="GO:0008270">
    <property type="term" value="F:zinc ion binding"/>
    <property type="evidence" value="ECO:0007669"/>
    <property type="project" value="UniProtKB-KW"/>
</dbReference>
<name>A0AAW1M5N4_SAPOF</name>
<evidence type="ECO:0000256" key="7">
    <source>
        <dbReference type="ARBA" id="ARBA00022840"/>
    </source>
</evidence>
<dbReference type="InterPro" id="IPR050628">
    <property type="entry name" value="SNF2_RAD54_helicase_TF"/>
</dbReference>
<dbReference type="PROSITE" id="PS51194">
    <property type="entry name" value="HELICASE_CTER"/>
    <property type="match status" value="1"/>
</dbReference>
<feature type="compositionally biased region" description="Polar residues" evidence="9">
    <location>
        <begin position="449"/>
        <end position="461"/>
    </location>
</feature>
<dbReference type="InterPro" id="IPR038718">
    <property type="entry name" value="SNF2-like_sf"/>
</dbReference>
<evidence type="ECO:0000256" key="9">
    <source>
        <dbReference type="SAM" id="MobiDB-lite"/>
    </source>
</evidence>
<dbReference type="PANTHER" id="PTHR45626:SF14">
    <property type="entry name" value="ATP-DEPENDENT DNA HELICASE (EUROFUNG)"/>
    <property type="match status" value="1"/>
</dbReference>
<sequence>MEKKNDYTNHNNNDNSLVDFKLCGFLTTVLRINNDGDNGNALPEFGTTVNIFSDEQFVAPLRPNTAVTPPPKKNSAKRSSKKNGAVTATAAVVSGVPSVIQQIRTLINQRCLRIVATVVGVLDGGEGVRVVVLVDVYLPEAVWLNNWQFPRSCTTAAALFRHLRCDWEERDMFLKDGVGDQSLSNLPDCHVLGCKQHSNVSDSCKTKGFELHEIFKSLPSLTFQVKSATSSIIPASMAIGSGIWDLTDDVLFKILSALCPADLQCVSITCHHFRFLTASIVPSIKLKLFPHQKAAVEWMLQRERNVASLNHPMYLEFWTKDGFSFYINIVSGEIVAGSAPTTTDFHGGFFCDEPGLGKTITALSLILKTKGTLAAPPKGAEIIWCKEDENQKCGFYECIGSRLSASGILFSGQKSENDRRGLFSPDELIPEDHLTPKRRKLLSKPGCQGVSSSRSCPERLGSSSPDLLLPVTMTSVARCSRSLNSSKKNLLDRVEEGTSGYPRVTKSGRYSVKRKHDSDDVTSGGSGCGTSSEYPGATKRQRKDVGVQYVEDWVNCDYCGKWRRVPADSVPDPEALWFCSLNPNPDYRDCNAPEETSYPGATKRQRKDVGVQYVEDWVNCDYCGKWRRVPADSVPDPEALWFCSLNPNPDYRDCNAPEETSYQPLTFLNGFCSKDCAGELPQNVTFFVSVLKDHYTLLKCQTKKALRWLARLSPLSLSLMETDGLVRPGQLTTKEANTYHRIFEGFGLVKKKVQGTVRWFYPKSLENLVFDLPALRLALCEPLDSYKVYLSRATLIVVPSNLVDHWRTQIEKHVASGQLQVYFWTDGKKPSVHSLAWDFDVVITTFSRLSAEWNPPKISALLQVHWMRILLDEGHTLGSSLNLTNKMQMAVTLCASNRWILTGTPTPNTPSSQVSHLQPMLKFLHDEVYGESHKNWETSVLKPFEGEMEEGKLRLLALLKRCMISSRKADLHCIPPCIKKTTYVPFTEEHAKTYNELVETVWRNILLADWKDPSHVESLLNFKQWKFRAATVKNVRLSCCVAGHIKVVAAGHDIQETMDDLVQHGLEPLSQDYQLIKYYLSYGGNCQICKEWCRLPIVTPCRHLLCLDCVDLDKERCPVSGCGFRYEMQSPEILTRPENPNPKWSVPKDLIELQPSYKQDSWDPDWQSTSSSKVAYLVQRLKEIESDCREKACSRSKGYCSEISYDTESPQEPFADTVSDSSDVSAEKVLVFSQFLEHIHVIEQQLAIAGIKFTRMYSPMNASNKKKSLTVFQRDPSCMVLVMDGTAALGLDLSFVNYVFLMEPIWDRSMEEQVISRAHRMGAVRPIHVETLAMSDTIEEQMLKFLQNDDECRRLLKEEHESSYHEGARAHKSLHDFAENYYLTRLSMVRSKPMEV</sequence>
<dbReference type="InterPro" id="IPR011124">
    <property type="entry name" value="Znf_CW"/>
</dbReference>
<accession>A0AAW1M5N4</accession>
<protein>
    <submittedName>
        <fullName evidence="14">Uncharacterized protein</fullName>
    </submittedName>
</protein>
<evidence type="ECO:0000256" key="1">
    <source>
        <dbReference type="ARBA" id="ARBA00008438"/>
    </source>
</evidence>
<dbReference type="CDD" id="cd09917">
    <property type="entry name" value="F-box_SF"/>
    <property type="match status" value="1"/>
</dbReference>
<evidence type="ECO:0000256" key="8">
    <source>
        <dbReference type="PROSITE-ProRule" id="PRU00175"/>
    </source>
</evidence>
<evidence type="ECO:0000256" key="5">
    <source>
        <dbReference type="ARBA" id="ARBA00022801"/>
    </source>
</evidence>
<dbReference type="PROSITE" id="PS50089">
    <property type="entry name" value="ZF_RING_2"/>
    <property type="match status" value="1"/>
</dbReference>
<evidence type="ECO:0000256" key="2">
    <source>
        <dbReference type="ARBA" id="ARBA00022723"/>
    </source>
</evidence>
<evidence type="ECO:0000259" key="11">
    <source>
        <dbReference type="PROSITE" id="PS51050"/>
    </source>
</evidence>
<organism evidence="14 15">
    <name type="scientific">Saponaria officinalis</name>
    <name type="common">Common soapwort</name>
    <name type="synonym">Lychnis saponaria</name>
    <dbReference type="NCBI Taxonomy" id="3572"/>
    <lineage>
        <taxon>Eukaryota</taxon>
        <taxon>Viridiplantae</taxon>
        <taxon>Streptophyta</taxon>
        <taxon>Embryophyta</taxon>
        <taxon>Tracheophyta</taxon>
        <taxon>Spermatophyta</taxon>
        <taxon>Magnoliopsida</taxon>
        <taxon>eudicotyledons</taxon>
        <taxon>Gunneridae</taxon>
        <taxon>Pentapetalae</taxon>
        <taxon>Caryophyllales</taxon>
        <taxon>Caryophyllaceae</taxon>
        <taxon>Caryophylleae</taxon>
        <taxon>Saponaria</taxon>
    </lineage>
</organism>
<feature type="domain" description="CW-type" evidence="11">
    <location>
        <begin position="611"/>
        <end position="662"/>
    </location>
</feature>
<evidence type="ECO:0000256" key="6">
    <source>
        <dbReference type="ARBA" id="ARBA00022833"/>
    </source>
</evidence>
<dbReference type="SMART" id="SM00490">
    <property type="entry name" value="HELICc"/>
    <property type="match status" value="1"/>
</dbReference>
<feature type="domain" description="RING-type" evidence="10">
    <location>
        <begin position="1086"/>
        <end position="1119"/>
    </location>
</feature>
<evidence type="ECO:0000256" key="3">
    <source>
        <dbReference type="ARBA" id="ARBA00022741"/>
    </source>
</evidence>
<keyword evidence="7" id="KW-0067">ATP-binding</keyword>
<dbReference type="Gene3D" id="3.40.50.300">
    <property type="entry name" value="P-loop containing nucleotide triphosphate hydrolases"/>
    <property type="match status" value="1"/>
</dbReference>
<dbReference type="InterPro" id="IPR049730">
    <property type="entry name" value="SNF2/RAD54-like_C"/>
</dbReference>
<dbReference type="Pfam" id="PF00176">
    <property type="entry name" value="SNF2-rel_dom"/>
    <property type="match status" value="1"/>
</dbReference>